<sequence length="445" mass="48557">MEEHEMSGTQKAQESEATQAGQRFGIRSRIITSGLLATALIVGCGGWAAQASLSGAIIAQGKVTVKKQVKQIQHRDGGIVGAILVANGDVVEAGEVLIRLDETQTKAELGVISSQLSELIGRQARLRAERDGADDVLFEQVFETAGATAAIAEGERRLFSDNRATRDAQADQLQSQIEQYGEQVRGLESQRESNALERQMIAEDLARLAPLVKRKLVEGTRTRIMERDLAKIDGLKGEIEANIARVKGQISEARMKIIELDQQTRTDAQRELRDVDARVAELSERIVAAKDRLSRMDLRAPIAGFVNDLKVHTVDGVISPGETVMGIVPEGEELVVEAKLSPVDIDQVSVGQDVKLRFSAFNQRTTPEIDGRVDIVGAAATLDPASGQTYYLSTIAITDEDRGLGKQILVPGMPVEVFLKTGERSALSYLVKPFTDQMMRSFREE</sequence>
<evidence type="ECO:0000256" key="11">
    <source>
        <dbReference type="SAM" id="MobiDB-lite"/>
    </source>
</evidence>
<dbReference type="Gene3D" id="2.40.30.170">
    <property type="match status" value="1"/>
</dbReference>
<feature type="coiled-coil region" evidence="10">
    <location>
        <begin position="243"/>
        <end position="299"/>
    </location>
</feature>
<comment type="subcellular location">
    <subcellularLocation>
        <location evidence="1 9">Cell inner membrane</location>
        <topology evidence="1 9">Single-pass membrane protein</topology>
    </subcellularLocation>
</comment>
<dbReference type="InterPro" id="IPR058781">
    <property type="entry name" value="HH_AprE-like"/>
</dbReference>
<comment type="similarity">
    <text evidence="2 9">Belongs to the membrane fusion protein (MFP) (TC 8.A.1) family.</text>
</comment>
<evidence type="ECO:0000259" key="12">
    <source>
        <dbReference type="Pfam" id="PF25994"/>
    </source>
</evidence>
<gene>
    <name evidence="14" type="ORF">SI859A1_02121</name>
</gene>
<evidence type="ECO:0000256" key="1">
    <source>
        <dbReference type="ARBA" id="ARBA00004377"/>
    </source>
</evidence>
<keyword evidence="7" id="KW-1133">Transmembrane helix</keyword>
<keyword evidence="15" id="KW-1185">Reference proteome</keyword>
<dbReference type="NCBIfam" id="TIGR01843">
    <property type="entry name" value="type_I_hlyD"/>
    <property type="match status" value="1"/>
</dbReference>
<keyword evidence="5 9" id="KW-0997">Cell inner membrane</keyword>
<dbReference type="GO" id="GO:0015031">
    <property type="term" value="P:protein transport"/>
    <property type="evidence" value="ECO:0007669"/>
    <property type="project" value="InterPro"/>
</dbReference>
<dbReference type="InterPro" id="IPR010129">
    <property type="entry name" value="T1SS_HlyD"/>
</dbReference>
<evidence type="ECO:0000256" key="8">
    <source>
        <dbReference type="ARBA" id="ARBA00023136"/>
    </source>
</evidence>
<dbReference type="Pfam" id="PF25994">
    <property type="entry name" value="HH_AprE"/>
    <property type="match status" value="1"/>
</dbReference>
<protein>
    <recommendedName>
        <fullName evidence="9">Membrane fusion protein (MFP) family protein</fullName>
    </recommendedName>
</protein>
<feature type="domain" description="AprE-like long alpha-helical hairpin" evidence="12">
    <location>
        <begin position="106"/>
        <end position="292"/>
    </location>
</feature>
<dbReference type="Pfam" id="PF26002">
    <property type="entry name" value="Beta-barrel_AprE"/>
    <property type="match status" value="1"/>
</dbReference>
<dbReference type="HOGENOM" id="CLU_023976_1_1_5"/>
<keyword evidence="8" id="KW-0472">Membrane</keyword>
<accession>Q1YMS5</accession>
<evidence type="ECO:0000256" key="6">
    <source>
        <dbReference type="ARBA" id="ARBA00022692"/>
    </source>
</evidence>
<keyword evidence="6" id="KW-0812">Transmembrane</keyword>
<dbReference type="EMBL" id="AAPJ01000001">
    <property type="protein sequence ID" value="EAS51306.1"/>
    <property type="molecule type" value="Genomic_DNA"/>
</dbReference>
<keyword evidence="3 9" id="KW-0813">Transport</keyword>
<dbReference type="AlphaFoldDB" id="Q1YMS5"/>
<dbReference type="Proteomes" id="UP000000321">
    <property type="component" value="Unassembled WGS sequence"/>
</dbReference>
<evidence type="ECO:0000313" key="14">
    <source>
        <dbReference type="EMBL" id="EAS51306.1"/>
    </source>
</evidence>
<dbReference type="PANTHER" id="PTHR30386">
    <property type="entry name" value="MEMBRANE FUSION SUBUNIT OF EMRAB-TOLC MULTIDRUG EFFLUX PUMP"/>
    <property type="match status" value="1"/>
</dbReference>
<dbReference type="BioCyc" id="AURANTIMONAS:SI859A1_02121-MONOMER"/>
<organism evidence="14 15">
    <name type="scientific">Aurantimonas manganoxydans (strain ATCC BAA-1229 / DSM 21871 / SI85-9A1)</name>
    <dbReference type="NCBI Taxonomy" id="287752"/>
    <lineage>
        <taxon>Bacteria</taxon>
        <taxon>Pseudomonadati</taxon>
        <taxon>Pseudomonadota</taxon>
        <taxon>Alphaproteobacteria</taxon>
        <taxon>Hyphomicrobiales</taxon>
        <taxon>Aurantimonadaceae</taxon>
        <taxon>Aurantimonas</taxon>
    </lineage>
</organism>
<evidence type="ECO:0000256" key="10">
    <source>
        <dbReference type="SAM" id="Coils"/>
    </source>
</evidence>
<dbReference type="InterPro" id="IPR058982">
    <property type="entry name" value="Beta-barrel_AprE"/>
</dbReference>
<feature type="compositionally biased region" description="Polar residues" evidence="11">
    <location>
        <begin position="7"/>
        <end position="20"/>
    </location>
</feature>
<feature type="region of interest" description="Disordered" evidence="11">
    <location>
        <begin position="1"/>
        <end position="20"/>
    </location>
</feature>
<proteinExistence type="inferred from homology"/>
<comment type="caution">
    <text evidence="14">The sequence shown here is derived from an EMBL/GenBank/DDBJ whole genome shotgun (WGS) entry which is preliminary data.</text>
</comment>
<evidence type="ECO:0000313" key="15">
    <source>
        <dbReference type="Proteomes" id="UP000000321"/>
    </source>
</evidence>
<evidence type="ECO:0000259" key="13">
    <source>
        <dbReference type="Pfam" id="PF26002"/>
    </source>
</evidence>
<dbReference type="InterPro" id="IPR050739">
    <property type="entry name" value="MFP"/>
</dbReference>
<evidence type="ECO:0000256" key="9">
    <source>
        <dbReference type="RuleBase" id="RU365093"/>
    </source>
</evidence>
<evidence type="ECO:0000256" key="3">
    <source>
        <dbReference type="ARBA" id="ARBA00022448"/>
    </source>
</evidence>
<evidence type="ECO:0000256" key="5">
    <source>
        <dbReference type="ARBA" id="ARBA00022519"/>
    </source>
</evidence>
<keyword evidence="4 9" id="KW-1003">Cell membrane</keyword>
<evidence type="ECO:0000256" key="2">
    <source>
        <dbReference type="ARBA" id="ARBA00009477"/>
    </source>
</evidence>
<evidence type="ECO:0000256" key="7">
    <source>
        <dbReference type="ARBA" id="ARBA00022989"/>
    </source>
</evidence>
<dbReference type="PANTHER" id="PTHR30386:SF17">
    <property type="entry name" value="ALKALINE PROTEASE SECRETION PROTEIN APRE"/>
    <property type="match status" value="1"/>
</dbReference>
<reference evidence="14 15" key="1">
    <citation type="journal article" date="2008" name="Appl. Environ. Microbiol.">
        <title>Genomic insights into Mn(II) oxidation by the marine alphaproteobacterium Aurantimonas sp. strain SI85-9A1.</title>
        <authorList>
            <person name="Dick G.J."/>
            <person name="Podell S."/>
            <person name="Johnson H.A."/>
            <person name="Rivera-Espinoza Y."/>
            <person name="Bernier-Latmani R."/>
            <person name="McCarthy J.K."/>
            <person name="Torpey J.W."/>
            <person name="Clement B.G."/>
            <person name="Gaasterland T."/>
            <person name="Tebo B.M."/>
        </authorList>
    </citation>
    <scope>NUCLEOTIDE SEQUENCE [LARGE SCALE GENOMIC DNA]</scope>
    <source>
        <strain evidence="14 15">SI85-9A1</strain>
    </source>
</reference>
<feature type="domain" description="AprE-like beta-barrel" evidence="13">
    <location>
        <begin position="334"/>
        <end position="422"/>
    </location>
</feature>
<keyword evidence="10" id="KW-0175">Coiled coil</keyword>
<name>Q1YMS5_AURMS</name>
<dbReference type="PRINTS" id="PR01490">
    <property type="entry name" value="RTXTOXIND"/>
</dbReference>
<evidence type="ECO:0000256" key="4">
    <source>
        <dbReference type="ARBA" id="ARBA00022475"/>
    </source>
</evidence>
<dbReference type="GO" id="GO:0005886">
    <property type="term" value="C:plasma membrane"/>
    <property type="evidence" value="ECO:0007669"/>
    <property type="project" value="UniProtKB-SubCell"/>
</dbReference>